<dbReference type="AlphaFoldDB" id="A0A402APL4"/>
<protein>
    <submittedName>
        <fullName evidence="3">Uncharacterized protein</fullName>
    </submittedName>
</protein>
<evidence type="ECO:0000256" key="1">
    <source>
        <dbReference type="SAM" id="MobiDB-lite"/>
    </source>
</evidence>
<gene>
    <name evidence="3" type="ORF">KDK_47200</name>
</gene>
<evidence type="ECO:0000256" key="2">
    <source>
        <dbReference type="SAM" id="Phobius"/>
    </source>
</evidence>
<sequence>MRRRWDHLILAQFGRHLFAGAHGMLFFGVRFTRAANSQSARDYTGLDTVTDTHVSGVIPLWIMTALRSVAVIGFLLASRLKDFSFNQLRDEWTQGNSRKNDLDREPIKIQIDYRLLARAIVDTMQQTETPQQINIEELAENMAALPRPYSNENGNQREPESNQEDHKQISEQQEDVTQKPTHIEEKLQTAYQALLHEGEKITGTNLSKRAGVRKQTALEWLHRHE</sequence>
<comment type="caution">
    <text evidence="3">The sequence shown here is derived from an EMBL/GenBank/DDBJ whole genome shotgun (WGS) entry which is preliminary data.</text>
</comment>
<feature type="transmembrane region" description="Helical" evidence="2">
    <location>
        <begin position="58"/>
        <end position="77"/>
    </location>
</feature>
<organism evidence="3 4">
    <name type="scientific">Dictyobacter kobayashii</name>
    <dbReference type="NCBI Taxonomy" id="2014872"/>
    <lineage>
        <taxon>Bacteria</taxon>
        <taxon>Bacillati</taxon>
        <taxon>Chloroflexota</taxon>
        <taxon>Ktedonobacteria</taxon>
        <taxon>Ktedonobacterales</taxon>
        <taxon>Dictyobacteraceae</taxon>
        <taxon>Dictyobacter</taxon>
    </lineage>
</organism>
<feature type="compositionally biased region" description="Basic and acidic residues" evidence="1">
    <location>
        <begin position="155"/>
        <end position="169"/>
    </location>
</feature>
<keyword evidence="2" id="KW-0812">Transmembrane</keyword>
<keyword evidence="2" id="KW-0472">Membrane</keyword>
<evidence type="ECO:0000313" key="3">
    <source>
        <dbReference type="EMBL" id="GCE20920.1"/>
    </source>
</evidence>
<evidence type="ECO:0000313" key="4">
    <source>
        <dbReference type="Proteomes" id="UP000287188"/>
    </source>
</evidence>
<dbReference type="Proteomes" id="UP000287188">
    <property type="component" value="Unassembled WGS sequence"/>
</dbReference>
<name>A0A402APL4_9CHLR</name>
<reference evidence="4" key="1">
    <citation type="submission" date="2018-12" db="EMBL/GenBank/DDBJ databases">
        <title>Tengunoibacter tsumagoiensis gen. nov., sp. nov., Dictyobacter kobayashii sp. nov., D. alpinus sp. nov., and D. joshuensis sp. nov. and description of Dictyobacteraceae fam. nov. within the order Ktedonobacterales isolated from Tengu-no-mugimeshi.</title>
        <authorList>
            <person name="Wang C.M."/>
            <person name="Zheng Y."/>
            <person name="Sakai Y."/>
            <person name="Toyoda A."/>
            <person name="Minakuchi Y."/>
            <person name="Abe K."/>
            <person name="Yokota A."/>
            <person name="Yabe S."/>
        </authorList>
    </citation>
    <scope>NUCLEOTIDE SEQUENCE [LARGE SCALE GENOMIC DNA]</scope>
    <source>
        <strain evidence="4">Uno11</strain>
    </source>
</reference>
<proteinExistence type="predicted"/>
<accession>A0A402APL4</accession>
<feature type="region of interest" description="Disordered" evidence="1">
    <location>
        <begin position="146"/>
        <end position="180"/>
    </location>
</feature>
<keyword evidence="4" id="KW-1185">Reference proteome</keyword>
<dbReference type="EMBL" id="BIFS01000001">
    <property type="protein sequence ID" value="GCE20920.1"/>
    <property type="molecule type" value="Genomic_DNA"/>
</dbReference>
<keyword evidence="2" id="KW-1133">Transmembrane helix</keyword>